<dbReference type="Proteomes" id="UP001054889">
    <property type="component" value="Unassembled WGS sequence"/>
</dbReference>
<protein>
    <submittedName>
        <fullName evidence="2">Uncharacterized protein</fullName>
    </submittedName>
</protein>
<dbReference type="EMBL" id="BQKI01000004">
    <property type="protein sequence ID" value="GJM92803.1"/>
    <property type="molecule type" value="Genomic_DNA"/>
</dbReference>
<organism evidence="2 3">
    <name type="scientific">Eleusine coracana subsp. coracana</name>
    <dbReference type="NCBI Taxonomy" id="191504"/>
    <lineage>
        <taxon>Eukaryota</taxon>
        <taxon>Viridiplantae</taxon>
        <taxon>Streptophyta</taxon>
        <taxon>Embryophyta</taxon>
        <taxon>Tracheophyta</taxon>
        <taxon>Spermatophyta</taxon>
        <taxon>Magnoliopsida</taxon>
        <taxon>Liliopsida</taxon>
        <taxon>Poales</taxon>
        <taxon>Poaceae</taxon>
        <taxon>PACMAD clade</taxon>
        <taxon>Chloridoideae</taxon>
        <taxon>Cynodonteae</taxon>
        <taxon>Eleusininae</taxon>
        <taxon>Eleusine</taxon>
    </lineage>
</organism>
<comment type="caution">
    <text evidence="2">The sequence shown here is derived from an EMBL/GenBank/DDBJ whole genome shotgun (WGS) entry which is preliminary data.</text>
</comment>
<evidence type="ECO:0000313" key="2">
    <source>
        <dbReference type="EMBL" id="GJM92803.1"/>
    </source>
</evidence>
<sequence>MRHSVETVWPGGARRECVGLRVCGASMAWQPKRVGLGPTAGSPSALLRARATAQPHGHGGKACSRGTVRPTKGIGGGDATERAQR</sequence>
<evidence type="ECO:0000256" key="1">
    <source>
        <dbReference type="SAM" id="MobiDB-lite"/>
    </source>
</evidence>
<accession>A0AAV5C2G7</accession>
<keyword evidence="3" id="KW-1185">Reference proteome</keyword>
<reference evidence="2" key="1">
    <citation type="journal article" date="2018" name="DNA Res.">
        <title>Multiple hybrid de novo genome assembly of finger millet, an orphan allotetraploid crop.</title>
        <authorList>
            <person name="Hatakeyama M."/>
            <person name="Aluri S."/>
            <person name="Balachadran M.T."/>
            <person name="Sivarajan S.R."/>
            <person name="Patrignani A."/>
            <person name="Gruter S."/>
            <person name="Poveda L."/>
            <person name="Shimizu-Inatsugi R."/>
            <person name="Baeten J."/>
            <person name="Francoijs K.J."/>
            <person name="Nataraja K.N."/>
            <person name="Reddy Y.A.N."/>
            <person name="Phadnis S."/>
            <person name="Ravikumar R.L."/>
            <person name="Schlapbach R."/>
            <person name="Sreeman S.M."/>
            <person name="Shimizu K.K."/>
        </authorList>
    </citation>
    <scope>NUCLEOTIDE SEQUENCE</scope>
</reference>
<feature type="region of interest" description="Disordered" evidence="1">
    <location>
        <begin position="50"/>
        <end position="85"/>
    </location>
</feature>
<dbReference type="AlphaFoldDB" id="A0AAV5C2G7"/>
<gene>
    <name evidence="2" type="primary">ga09303</name>
    <name evidence="2" type="ORF">PR202_ga09303</name>
</gene>
<reference evidence="2" key="2">
    <citation type="submission" date="2021-12" db="EMBL/GenBank/DDBJ databases">
        <title>Resequencing data analysis of finger millet.</title>
        <authorList>
            <person name="Hatakeyama M."/>
            <person name="Aluri S."/>
            <person name="Balachadran M.T."/>
            <person name="Sivarajan S.R."/>
            <person name="Poveda L."/>
            <person name="Shimizu-Inatsugi R."/>
            <person name="Schlapbach R."/>
            <person name="Sreeman S.M."/>
            <person name="Shimizu K.K."/>
        </authorList>
    </citation>
    <scope>NUCLEOTIDE SEQUENCE</scope>
</reference>
<evidence type="ECO:0000313" key="3">
    <source>
        <dbReference type="Proteomes" id="UP001054889"/>
    </source>
</evidence>
<name>A0AAV5C2G7_ELECO</name>
<proteinExistence type="predicted"/>